<dbReference type="InterPro" id="IPR042095">
    <property type="entry name" value="SUMF_sf"/>
</dbReference>
<name>A0A5M6ZPD5_9PROT</name>
<keyword evidence="1" id="KW-0732">Signal</keyword>
<dbReference type="PANTHER" id="PTHR23150">
    <property type="entry name" value="SULFATASE MODIFYING FACTOR 1, 2"/>
    <property type="match status" value="1"/>
</dbReference>
<dbReference type="AlphaFoldDB" id="A0A5M6ZPD5"/>
<dbReference type="Pfam" id="PF03781">
    <property type="entry name" value="FGE-sulfatase"/>
    <property type="match status" value="1"/>
</dbReference>
<sequence>MRLLTGLASCLLLAACNGPEAAPDACMEIALPDPARPETGMVWAPGGEVTLGSQDFFPEERPLRTEQVKGFWISRHAVTNGEFARFVEATGYVTLAERSGPEAGGGAVFGPGIQARDWSDIRTWWRFDPQASWRSPQGARSSIEGRDALPVVQIAYEDALAYARWRGHDLPSEAEWEHAARGGLEGEPYVWGGEARPGGAYMANHWQGVFPIEDSGADGHAGLAPVGCYPPNGYGLYDMAGNVWEWTTAMWDRPGFRVIKGGSFLCSDTYCHRYRPAARQPGDETFSTEHLGFRTVWRGPRPQEDATP</sequence>
<dbReference type="Proteomes" id="UP000325122">
    <property type="component" value="Unassembled WGS sequence"/>
</dbReference>
<organism evidence="3 4">
    <name type="scientific">Alkalicaulis satelles</name>
    <dbReference type="NCBI Taxonomy" id="2609175"/>
    <lineage>
        <taxon>Bacteria</taxon>
        <taxon>Pseudomonadati</taxon>
        <taxon>Pseudomonadota</taxon>
        <taxon>Alphaproteobacteria</taxon>
        <taxon>Maricaulales</taxon>
        <taxon>Maricaulaceae</taxon>
        <taxon>Alkalicaulis</taxon>
    </lineage>
</organism>
<comment type="caution">
    <text evidence="3">The sequence shown here is derived from an EMBL/GenBank/DDBJ whole genome shotgun (WGS) entry which is preliminary data.</text>
</comment>
<keyword evidence="4" id="KW-1185">Reference proteome</keyword>
<dbReference type="Gene3D" id="3.90.1580.10">
    <property type="entry name" value="paralog of FGE (formylglycine-generating enzyme)"/>
    <property type="match status" value="1"/>
</dbReference>
<evidence type="ECO:0000313" key="3">
    <source>
        <dbReference type="EMBL" id="KAA5805098.1"/>
    </source>
</evidence>
<dbReference type="InterPro" id="IPR005532">
    <property type="entry name" value="SUMF_dom"/>
</dbReference>
<evidence type="ECO:0000259" key="2">
    <source>
        <dbReference type="Pfam" id="PF03781"/>
    </source>
</evidence>
<feature type="domain" description="Sulfatase-modifying factor enzyme-like" evidence="2">
    <location>
        <begin position="38"/>
        <end position="297"/>
    </location>
</feature>
<protein>
    <submittedName>
        <fullName evidence="3">Formylglycine-generating enzyme family protein</fullName>
    </submittedName>
</protein>
<dbReference type="EMBL" id="VWOJ01000001">
    <property type="protein sequence ID" value="KAA5805098.1"/>
    <property type="molecule type" value="Genomic_DNA"/>
</dbReference>
<dbReference type="PROSITE" id="PS51257">
    <property type="entry name" value="PROKAR_LIPOPROTEIN"/>
    <property type="match status" value="1"/>
</dbReference>
<evidence type="ECO:0000256" key="1">
    <source>
        <dbReference type="SAM" id="SignalP"/>
    </source>
</evidence>
<dbReference type="SUPFAM" id="SSF56436">
    <property type="entry name" value="C-type lectin-like"/>
    <property type="match status" value="1"/>
</dbReference>
<dbReference type="GO" id="GO:0120147">
    <property type="term" value="F:formylglycine-generating oxidase activity"/>
    <property type="evidence" value="ECO:0007669"/>
    <property type="project" value="TreeGrafter"/>
</dbReference>
<evidence type="ECO:0000313" key="4">
    <source>
        <dbReference type="Proteomes" id="UP000325122"/>
    </source>
</evidence>
<dbReference type="InterPro" id="IPR016187">
    <property type="entry name" value="CTDL_fold"/>
</dbReference>
<accession>A0A5M6ZPD5</accession>
<feature type="signal peptide" evidence="1">
    <location>
        <begin position="1"/>
        <end position="21"/>
    </location>
</feature>
<dbReference type="InterPro" id="IPR051043">
    <property type="entry name" value="Sulfatase_Mod_Factor_Kinase"/>
</dbReference>
<gene>
    <name evidence="3" type="ORF">F1654_03665</name>
</gene>
<dbReference type="RefSeq" id="WP_150022130.1">
    <property type="nucleotide sequence ID" value="NZ_VWOJ01000001.1"/>
</dbReference>
<proteinExistence type="predicted"/>
<reference evidence="3 4" key="1">
    <citation type="submission" date="2019-09" db="EMBL/GenBank/DDBJ databases">
        <authorList>
            <person name="Kevbrin V."/>
            <person name="Grouzdev D.S."/>
        </authorList>
    </citation>
    <scope>NUCLEOTIDE SEQUENCE [LARGE SCALE GENOMIC DNA]</scope>
    <source>
        <strain evidence="3 4">G-192</strain>
    </source>
</reference>
<feature type="chain" id="PRO_5024411375" evidence="1">
    <location>
        <begin position="22"/>
        <end position="308"/>
    </location>
</feature>
<dbReference type="PANTHER" id="PTHR23150:SF19">
    <property type="entry name" value="FORMYLGLYCINE-GENERATING ENZYME"/>
    <property type="match status" value="1"/>
</dbReference>